<reference evidence="1 2" key="1">
    <citation type="submission" date="2017-02" db="EMBL/GenBank/DDBJ databases">
        <authorList>
            <person name="Peterson S.W."/>
        </authorList>
    </citation>
    <scope>NUCLEOTIDE SEQUENCE [LARGE SCALE GENOMIC DNA]</scope>
    <source>
        <strain evidence="1 2">ATCC 35992</strain>
    </source>
</reference>
<dbReference type="AlphaFoldDB" id="A0A1T4V9F6"/>
<accession>A0A1T4V9F6</accession>
<proteinExistence type="predicted"/>
<keyword evidence="2" id="KW-1185">Reference proteome</keyword>
<name>A0A1T4V9F6_9FIRM</name>
<dbReference type="Proteomes" id="UP000190814">
    <property type="component" value="Unassembled WGS sequence"/>
</dbReference>
<protein>
    <submittedName>
        <fullName evidence="1">Uncharacterized protein</fullName>
    </submittedName>
</protein>
<sequence length="74" mass="8184">MHFVDAKGILSAQNASELLEKALRSKRKKCMIGHCFGLDDNNSNTHSIMSQAGARRAVNTVQQCDNDAFNLKHP</sequence>
<evidence type="ECO:0000313" key="2">
    <source>
        <dbReference type="Proteomes" id="UP000190814"/>
    </source>
</evidence>
<dbReference type="RefSeq" id="WP_078765382.1">
    <property type="nucleotide sequence ID" value="NZ_FUXZ01000003.1"/>
</dbReference>
<evidence type="ECO:0000313" key="1">
    <source>
        <dbReference type="EMBL" id="SKA61532.1"/>
    </source>
</evidence>
<dbReference type="EMBL" id="FUXZ01000003">
    <property type="protein sequence ID" value="SKA61532.1"/>
    <property type="molecule type" value="Genomic_DNA"/>
</dbReference>
<dbReference type="STRING" id="39495.SAMN02745111_00490"/>
<gene>
    <name evidence="1" type="ORF">SAMN02745111_00490</name>
</gene>
<organism evidence="1 2">
    <name type="scientific">Eubacterium uniforme</name>
    <dbReference type="NCBI Taxonomy" id="39495"/>
    <lineage>
        <taxon>Bacteria</taxon>
        <taxon>Bacillati</taxon>
        <taxon>Bacillota</taxon>
        <taxon>Clostridia</taxon>
        <taxon>Eubacteriales</taxon>
        <taxon>Eubacteriaceae</taxon>
        <taxon>Eubacterium</taxon>
    </lineage>
</organism>